<reference evidence="1" key="1">
    <citation type="journal article" date="2015" name="Nature">
        <title>Complex archaea that bridge the gap between prokaryotes and eukaryotes.</title>
        <authorList>
            <person name="Spang A."/>
            <person name="Saw J.H."/>
            <person name="Jorgensen S.L."/>
            <person name="Zaremba-Niedzwiedzka K."/>
            <person name="Martijn J."/>
            <person name="Lind A.E."/>
            <person name="van Eijk R."/>
            <person name="Schleper C."/>
            <person name="Guy L."/>
            <person name="Ettema T.J."/>
        </authorList>
    </citation>
    <scope>NUCLEOTIDE SEQUENCE</scope>
</reference>
<dbReference type="EMBL" id="LAZR01000305">
    <property type="protein sequence ID" value="KKN75700.1"/>
    <property type="molecule type" value="Genomic_DNA"/>
</dbReference>
<organism evidence="1">
    <name type="scientific">marine sediment metagenome</name>
    <dbReference type="NCBI Taxonomy" id="412755"/>
    <lineage>
        <taxon>unclassified sequences</taxon>
        <taxon>metagenomes</taxon>
        <taxon>ecological metagenomes</taxon>
    </lineage>
</organism>
<evidence type="ECO:0000313" key="1">
    <source>
        <dbReference type="EMBL" id="KKN75700.1"/>
    </source>
</evidence>
<dbReference type="AlphaFoldDB" id="A0A0F9T315"/>
<name>A0A0F9T315_9ZZZZ</name>
<gene>
    <name evidence="1" type="ORF">LCGC14_0378030</name>
</gene>
<accession>A0A0F9T315</accession>
<sequence>MTDDEGQSEQTRNVRCTIRLRKLRMAKLTFGCWTRMFEVARWEWE</sequence>
<proteinExistence type="predicted"/>
<comment type="caution">
    <text evidence="1">The sequence shown here is derived from an EMBL/GenBank/DDBJ whole genome shotgun (WGS) entry which is preliminary data.</text>
</comment>
<protein>
    <submittedName>
        <fullName evidence="1">Uncharacterized protein</fullName>
    </submittedName>
</protein>